<evidence type="ECO:0000313" key="2">
    <source>
        <dbReference type="EMBL" id="MCV7423220.1"/>
    </source>
</evidence>
<keyword evidence="3" id="KW-1185">Reference proteome</keyword>
<dbReference type="Proteomes" id="UP001141629">
    <property type="component" value="Unassembled WGS sequence"/>
</dbReference>
<proteinExistence type="predicted"/>
<reference evidence="2" key="2">
    <citation type="journal article" date="2022" name="BMC Genomics">
        <title>Comparative genome analysis of mycobacteria focusing on tRNA and non-coding RNA.</title>
        <authorList>
            <person name="Behra P.R.K."/>
            <person name="Pettersson B.M.F."/>
            <person name="Ramesh M."/>
            <person name="Das S."/>
            <person name="Dasgupta S."/>
            <person name="Kirsebom L.A."/>
        </authorList>
    </citation>
    <scope>NUCLEOTIDE SEQUENCE</scope>
    <source>
        <strain evidence="2">DSM 44838</strain>
    </source>
</reference>
<gene>
    <name evidence="2" type="ORF">H7K45_21940</name>
</gene>
<dbReference type="RefSeq" id="WP_263998104.1">
    <property type="nucleotide sequence ID" value="NZ_JACKVK010000011.1"/>
</dbReference>
<dbReference type="InterPro" id="IPR032466">
    <property type="entry name" value="Metal_Hydrolase"/>
</dbReference>
<reference evidence="2" key="1">
    <citation type="submission" date="2020-07" db="EMBL/GenBank/DDBJ databases">
        <authorList>
            <person name="Pettersson B.M.F."/>
            <person name="Behra P.R.K."/>
            <person name="Ramesh M."/>
            <person name="Das S."/>
            <person name="Dasgupta S."/>
            <person name="Kirsebom L.A."/>
        </authorList>
    </citation>
    <scope>NUCLEOTIDE SEQUENCE</scope>
    <source>
        <strain evidence="2">DSM 44838</strain>
    </source>
</reference>
<dbReference type="SUPFAM" id="SSF51556">
    <property type="entry name" value="Metallo-dependent hydrolases"/>
    <property type="match status" value="1"/>
</dbReference>
<dbReference type="Gene3D" id="3.10.310.70">
    <property type="match status" value="1"/>
</dbReference>
<feature type="domain" description="Amidohydrolase 3" evidence="1">
    <location>
        <begin position="43"/>
        <end position="443"/>
    </location>
</feature>
<dbReference type="PANTHER" id="PTHR22642">
    <property type="entry name" value="IMIDAZOLONEPROPIONASE"/>
    <property type="match status" value="1"/>
</dbReference>
<accession>A0A9X2Z429</accession>
<dbReference type="InterPro" id="IPR011059">
    <property type="entry name" value="Metal-dep_hydrolase_composite"/>
</dbReference>
<sequence length="450" mass="47053">MLIVNATLLDGTVTDLRVGHLIEAVGVGLDPQSGEVVLEAGLGTVIPGLHDHHVHLRSAAAALGSVAVGPPDIRSESEFRHALATASVGADGWIRAVGYHDSVAGPLDRTSLDVLAPPVPVRVQHRSGASWTFNSIGLAKAGLTNLSDGRLHRADTSAGPGPLGDAASLRALSNVLASRGVTGVTDATPEYGAADIESLSAASLSGDFLPRMHLMAPPGVEAVLGSSQGPAKRILDDVDLDLDGLCRWVGRCHEGGRPVAVHSVTAAQLVVTIAALREMGVHPRDRIEHAAVIPDDCIADLAELGATVVTQPNFVAERGDQYLVDVPPEEHHQLWRVASLRRAGVPVALSTDMPFGYGDPWASMRAAVTRRTRNGVVLGAEERVSPIEALTMFLGLCDDPASPRTVATGEAGDLCVLRVPPDEALARLDSTDVIATIVGGEQVWPDPARR</sequence>
<dbReference type="AlphaFoldDB" id="A0A9X2Z429"/>
<dbReference type="Gene3D" id="3.20.20.140">
    <property type="entry name" value="Metal-dependent hydrolases"/>
    <property type="match status" value="2"/>
</dbReference>
<evidence type="ECO:0000259" key="1">
    <source>
        <dbReference type="Pfam" id="PF07969"/>
    </source>
</evidence>
<dbReference type="Gene3D" id="2.30.40.10">
    <property type="entry name" value="Urease, subunit C, domain 1"/>
    <property type="match status" value="1"/>
</dbReference>
<evidence type="ECO:0000313" key="3">
    <source>
        <dbReference type="Proteomes" id="UP001141629"/>
    </source>
</evidence>
<dbReference type="GO" id="GO:0016810">
    <property type="term" value="F:hydrolase activity, acting on carbon-nitrogen (but not peptide) bonds"/>
    <property type="evidence" value="ECO:0007669"/>
    <property type="project" value="InterPro"/>
</dbReference>
<dbReference type="InterPro" id="IPR013108">
    <property type="entry name" value="Amidohydro_3"/>
</dbReference>
<organism evidence="2 3">
    <name type="scientific">Mycobacterium yunnanensis</name>
    <dbReference type="NCBI Taxonomy" id="368477"/>
    <lineage>
        <taxon>Bacteria</taxon>
        <taxon>Bacillati</taxon>
        <taxon>Actinomycetota</taxon>
        <taxon>Actinomycetes</taxon>
        <taxon>Mycobacteriales</taxon>
        <taxon>Mycobacteriaceae</taxon>
        <taxon>Mycobacterium</taxon>
    </lineage>
</organism>
<name>A0A9X2Z429_9MYCO</name>
<dbReference type="Pfam" id="PF07969">
    <property type="entry name" value="Amidohydro_3"/>
    <property type="match status" value="1"/>
</dbReference>
<comment type="caution">
    <text evidence="2">The sequence shown here is derived from an EMBL/GenBank/DDBJ whole genome shotgun (WGS) entry which is preliminary data.</text>
</comment>
<dbReference type="EMBL" id="JACKVK010000011">
    <property type="protein sequence ID" value="MCV7423220.1"/>
    <property type="molecule type" value="Genomic_DNA"/>
</dbReference>
<protein>
    <submittedName>
        <fullName evidence="2">Amidohydrolase family protein</fullName>
    </submittedName>
</protein>
<dbReference type="PANTHER" id="PTHR22642:SF2">
    <property type="entry name" value="PROTEIN LONG AFTER FAR-RED 3"/>
    <property type="match status" value="1"/>
</dbReference>